<sequence>MLSADVWRWLALAGAAIAILAFERHQRRRQTARQRHVTMRERWLDALMARPGQEIVAVQTLRNSLMAASIVASTTVIAIMGTISLVGPVAAHLALRIAESPEEAAVRPVQLTIGGLLVIVLFSAFLFATQSARFYNHLSYLVGFGAAASDDDRVTARHYVALAGRYYSDSLRTMVYLAPLVVGLFEPMAVLPGALAVIMVLAYFDRRHPAA</sequence>
<dbReference type="PANTHER" id="PTHR31168">
    <property type="entry name" value="OS02G0292800 PROTEIN"/>
    <property type="match status" value="1"/>
</dbReference>
<feature type="transmembrane region" description="Helical" evidence="1">
    <location>
        <begin position="175"/>
        <end position="204"/>
    </location>
</feature>
<keyword evidence="1" id="KW-0812">Transmembrane</keyword>
<gene>
    <name evidence="2" type="ORF">DKG74_04705</name>
</gene>
<reference evidence="2 3" key="1">
    <citation type="submission" date="2018-05" db="EMBL/GenBank/DDBJ databases">
        <title>Zavarzinia sp. HR-AS.</title>
        <authorList>
            <person name="Lee Y."/>
            <person name="Jeon C.O."/>
        </authorList>
    </citation>
    <scope>NUCLEOTIDE SEQUENCE [LARGE SCALE GENOMIC DNA]</scope>
    <source>
        <strain evidence="2 3">HR-AS</strain>
    </source>
</reference>
<keyword evidence="1" id="KW-1133">Transmembrane helix</keyword>
<dbReference type="AlphaFoldDB" id="A0A317EE93"/>
<name>A0A317EE93_9PROT</name>
<dbReference type="InterPro" id="IPR006747">
    <property type="entry name" value="DUF599"/>
</dbReference>
<keyword evidence="3" id="KW-1185">Reference proteome</keyword>
<protein>
    <recommendedName>
        <fullName evidence="4">DUF599 domain-containing protein</fullName>
    </recommendedName>
</protein>
<feature type="transmembrane region" description="Helical" evidence="1">
    <location>
        <begin position="65"/>
        <end position="89"/>
    </location>
</feature>
<dbReference type="RefSeq" id="WP_109903149.1">
    <property type="nucleotide sequence ID" value="NZ_QGLE01000002.1"/>
</dbReference>
<evidence type="ECO:0000256" key="1">
    <source>
        <dbReference type="SAM" id="Phobius"/>
    </source>
</evidence>
<feature type="transmembrane region" description="Helical" evidence="1">
    <location>
        <begin position="6"/>
        <end position="23"/>
    </location>
</feature>
<evidence type="ECO:0000313" key="2">
    <source>
        <dbReference type="EMBL" id="PWR25071.1"/>
    </source>
</evidence>
<dbReference type="Proteomes" id="UP000245461">
    <property type="component" value="Unassembled WGS sequence"/>
</dbReference>
<keyword evidence="1" id="KW-0472">Membrane</keyword>
<proteinExistence type="predicted"/>
<organism evidence="2 3">
    <name type="scientific">Zavarzinia aquatilis</name>
    <dbReference type="NCBI Taxonomy" id="2211142"/>
    <lineage>
        <taxon>Bacteria</taxon>
        <taxon>Pseudomonadati</taxon>
        <taxon>Pseudomonadota</taxon>
        <taxon>Alphaproteobacteria</taxon>
        <taxon>Rhodospirillales</taxon>
        <taxon>Zavarziniaceae</taxon>
        <taxon>Zavarzinia</taxon>
    </lineage>
</organism>
<feature type="transmembrane region" description="Helical" evidence="1">
    <location>
        <begin position="109"/>
        <end position="128"/>
    </location>
</feature>
<evidence type="ECO:0008006" key="4">
    <source>
        <dbReference type="Google" id="ProtNLM"/>
    </source>
</evidence>
<dbReference type="EMBL" id="QGLE01000002">
    <property type="protein sequence ID" value="PWR25071.1"/>
    <property type="molecule type" value="Genomic_DNA"/>
</dbReference>
<dbReference type="PANTHER" id="PTHR31168:SF1">
    <property type="entry name" value="DUF599 FAMILY PROTEIN"/>
    <property type="match status" value="1"/>
</dbReference>
<accession>A0A317EE93</accession>
<dbReference type="Pfam" id="PF04654">
    <property type="entry name" value="DUF599"/>
    <property type="match status" value="1"/>
</dbReference>
<comment type="caution">
    <text evidence="2">The sequence shown here is derived from an EMBL/GenBank/DDBJ whole genome shotgun (WGS) entry which is preliminary data.</text>
</comment>
<evidence type="ECO:0000313" key="3">
    <source>
        <dbReference type="Proteomes" id="UP000245461"/>
    </source>
</evidence>